<proteinExistence type="inferred from homology"/>
<reference evidence="4 5" key="1">
    <citation type="submission" date="2018-11" db="EMBL/GenBank/DDBJ databases">
        <title>Genome sequence of Apiotrichum porosum DSM 27194.</title>
        <authorList>
            <person name="Aliyu H."/>
            <person name="Gorte O."/>
            <person name="Ochsenreither K."/>
        </authorList>
    </citation>
    <scope>NUCLEOTIDE SEQUENCE [LARGE SCALE GENOMIC DNA]</scope>
    <source>
        <strain evidence="4 5">DSM 27194</strain>
    </source>
</reference>
<dbReference type="PANTHER" id="PTHR46825">
    <property type="entry name" value="D-ALANYL-D-ALANINE-CARBOXYPEPTIDASE/ENDOPEPTIDASE AMPH"/>
    <property type="match status" value="1"/>
</dbReference>
<feature type="chain" id="PRO_5019162649" description="Beta-lactamase-related domain-containing protein" evidence="2">
    <location>
        <begin position="19"/>
        <end position="584"/>
    </location>
</feature>
<accession>A0A427Y5B5</accession>
<dbReference type="STRING" id="105984.A0A427Y5B5"/>
<dbReference type="RefSeq" id="XP_028479063.1">
    <property type="nucleotide sequence ID" value="XM_028620091.1"/>
</dbReference>
<dbReference type="Pfam" id="PF00144">
    <property type="entry name" value="Beta-lactamase"/>
    <property type="match status" value="1"/>
</dbReference>
<organism evidence="4 5">
    <name type="scientific">Apiotrichum porosum</name>
    <dbReference type="NCBI Taxonomy" id="105984"/>
    <lineage>
        <taxon>Eukaryota</taxon>
        <taxon>Fungi</taxon>
        <taxon>Dikarya</taxon>
        <taxon>Basidiomycota</taxon>
        <taxon>Agaricomycotina</taxon>
        <taxon>Tremellomycetes</taxon>
        <taxon>Trichosporonales</taxon>
        <taxon>Trichosporonaceae</taxon>
        <taxon>Apiotrichum</taxon>
    </lineage>
</organism>
<dbReference type="InterPro" id="IPR001466">
    <property type="entry name" value="Beta-lactam-related"/>
</dbReference>
<keyword evidence="5" id="KW-1185">Reference proteome</keyword>
<sequence length="584" mass="61842">MVLFTVPVLLSQIFLAAAHPLLEPVNIKSTRSLSTAELISPNTTAYIQGLQSLYAIPGVAIAVVTAPTFGSNNGSWASQLLSFGNATAGGKAVDEHTIFALGSNSKLFTALAIELLIANQTVLPSGNGTLSFATKIADILPEWQLQDSYASTHVDVTDLLTMRSGMPRHDLSYAADATMSEVVAMMRNLRPSTEIRQAFQYNNFHYMTLALVVERVSGTPFANFVQTHILSPIGMNETYYNSTTVLGTGHAADGFQNTGVNLTHCYEAYVSSQGTIDPTCFGNPKSLGWFADSDVSVLGGAGAVASTAADMALWLRELLQPAVLPAGIVQDVSLGRESMGLGPGSQVMGEQTYGYGQLSYSYRGNAVVYHTGSVPGFASEIMRLPDAGVAVAVLTNGASSITDYICWHIVDQLLGLEPIDWSQEVLAASLPSFGISAYPSPPAVNVTPPSVPFDSIAGSYTDAGYGTVNLTLMNATAMATDPVYTPLFVGPDLPINLTGPVWVADINKFFGSKLVFTHFDGDFFNATAMYVRGNVSTVLGPAPVVVTGDGIGAWGIWGQGSTVPTKPIVIEGVEEACEVWFKKD</sequence>
<evidence type="ECO:0000313" key="5">
    <source>
        <dbReference type="Proteomes" id="UP000279236"/>
    </source>
</evidence>
<dbReference type="Gene3D" id="3.40.710.10">
    <property type="entry name" value="DD-peptidase/beta-lactamase superfamily"/>
    <property type="match status" value="1"/>
</dbReference>
<evidence type="ECO:0000256" key="2">
    <source>
        <dbReference type="SAM" id="SignalP"/>
    </source>
</evidence>
<dbReference type="EMBL" id="RSCE01000002">
    <property type="protein sequence ID" value="RSH86278.1"/>
    <property type="molecule type" value="Genomic_DNA"/>
</dbReference>
<feature type="signal peptide" evidence="2">
    <location>
        <begin position="1"/>
        <end position="18"/>
    </location>
</feature>
<comment type="caution">
    <text evidence="4">The sequence shown here is derived from an EMBL/GenBank/DDBJ whole genome shotgun (WGS) entry which is preliminary data.</text>
</comment>
<dbReference type="InterPro" id="IPR050491">
    <property type="entry name" value="AmpC-like"/>
</dbReference>
<dbReference type="AlphaFoldDB" id="A0A427Y5B5"/>
<name>A0A427Y5B5_9TREE</name>
<comment type="similarity">
    <text evidence="1">Belongs to the peptidase S12 family.</text>
</comment>
<dbReference type="OrthoDB" id="5946976at2759"/>
<dbReference type="InterPro" id="IPR012338">
    <property type="entry name" value="Beta-lactam/transpept-like"/>
</dbReference>
<evidence type="ECO:0000256" key="1">
    <source>
        <dbReference type="ARBA" id="ARBA00038215"/>
    </source>
</evidence>
<dbReference type="SUPFAM" id="SSF56601">
    <property type="entry name" value="beta-lactamase/transpeptidase-like"/>
    <property type="match status" value="1"/>
</dbReference>
<dbReference type="GeneID" id="39589059"/>
<keyword evidence="2" id="KW-0732">Signal</keyword>
<feature type="domain" description="Beta-lactamase-related" evidence="3">
    <location>
        <begin position="46"/>
        <end position="401"/>
    </location>
</feature>
<evidence type="ECO:0000259" key="3">
    <source>
        <dbReference type="Pfam" id="PF00144"/>
    </source>
</evidence>
<gene>
    <name evidence="4" type="ORF">EHS24_004516</name>
</gene>
<dbReference type="PANTHER" id="PTHR46825:SF15">
    <property type="entry name" value="BETA-LACTAMASE-RELATED DOMAIN-CONTAINING PROTEIN"/>
    <property type="match status" value="1"/>
</dbReference>
<protein>
    <recommendedName>
        <fullName evidence="3">Beta-lactamase-related domain-containing protein</fullName>
    </recommendedName>
</protein>
<evidence type="ECO:0000313" key="4">
    <source>
        <dbReference type="EMBL" id="RSH86278.1"/>
    </source>
</evidence>
<dbReference type="Proteomes" id="UP000279236">
    <property type="component" value="Unassembled WGS sequence"/>
</dbReference>